<comment type="caution">
    <text evidence="2">The sequence shown here is derived from an EMBL/GenBank/DDBJ whole genome shotgun (WGS) entry which is preliminary data.</text>
</comment>
<dbReference type="AlphaFoldDB" id="A0AAW2Z8V5"/>
<dbReference type="Proteomes" id="UP001431209">
    <property type="component" value="Unassembled WGS sequence"/>
</dbReference>
<evidence type="ECO:0000256" key="1">
    <source>
        <dbReference type="SAM" id="MobiDB-lite"/>
    </source>
</evidence>
<feature type="region of interest" description="Disordered" evidence="1">
    <location>
        <begin position="1"/>
        <end position="25"/>
    </location>
</feature>
<feature type="compositionally biased region" description="Acidic residues" evidence="1">
    <location>
        <begin position="72"/>
        <end position="85"/>
    </location>
</feature>
<dbReference type="EMBL" id="JAOPGA020001174">
    <property type="protein sequence ID" value="KAL0485855.1"/>
    <property type="molecule type" value="Genomic_DNA"/>
</dbReference>
<organism evidence="2 3">
    <name type="scientific">Acrasis kona</name>
    <dbReference type="NCBI Taxonomy" id="1008807"/>
    <lineage>
        <taxon>Eukaryota</taxon>
        <taxon>Discoba</taxon>
        <taxon>Heterolobosea</taxon>
        <taxon>Tetramitia</taxon>
        <taxon>Eutetramitia</taxon>
        <taxon>Acrasidae</taxon>
        <taxon>Acrasis</taxon>
    </lineage>
</organism>
<accession>A0AAW2Z8V5</accession>
<evidence type="ECO:0000313" key="2">
    <source>
        <dbReference type="EMBL" id="KAL0485855.1"/>
    </source>
</evidence>
<sequence>MENNQKSSVDAAVQTDPLTTTIKQNIVFDDPKKEKKLQAKLVATSAQPGWFRPITRSKTGTLNQSKDSLKESDDDSSDASGDDEDFSSHDFKRRRMYSCEEYDDGTTGVSTCITVSQIPNVFDKLSEFLKIENNLENFDLYAIQTLILNCAMDLVHFKNEDQLFEFVKKIVLERQEFKISGNKVWRNPVPQPTYDEEEDKEMIERYDELMNSDEQELLRSYKSDSKFAKKFTSAEKKQIEKGIKQGLTNREISVNLGKNVHANHVTIYRSEYLRREKKKRNEE</sequence>
<name>A0AAW2Z8V5_9EUKA</name>
<feature type="region of interest" description="Disordered" evidence="1">
    <location>
        <begin position="51"/>
        <end position="87"/>
    </location>
</feature>
<keyword evidence="3" id="KW-1185">Reference proteome</keyword>
<reference evidence="2 3" key="1">
    <citation type="submission" date="2024-03" db="EMBL/GenBank/DDBJ databases">
        <title>The Acrasis kona genome and developmental transcriptomes reveal deep origins of eukaryotic multicellular pathways.</title>
        <authorList>
            <person name="Sheikh S."/>
            <person name="Fu C.-J."/>
            <person name="Brown M.W."/>
            <person name="Baldauf S.L."/>
        </authorList>
    </citation>
    <scope>NUCLEOTIDE SEQUENCE [LARGE SCALE GENOMIC DNA]</scope>
    <source>
        <strain evidence="2 3">ATCC MYA-3509</strain>
    </source>
</reference>
<gene>
    <name evidence="2" type="ORF">AKO1_002130</name>
</gene>
<evidence type="ECO:0000313" key="3">
    <source>
        <dbReference type="Proteomes" id="UP001431209"/>
    </source>
</evidence>
<proteinExistence type="predicted"/>
<protein>
    <submittedName>
        <fullName evidence="2">Uncharacterized protein</fullName>
    </submittedName>
</protein>